<dbReference type="InterPro" id="IPR012452">
    <property type="entry name" value="DUF1657"/>
</dbReference>
<keyword evidence="11" id="KW-1185">Reference proteome</keyword>
<feature type="transmembrane region" description="Helical" evidence="7">
    <location>
        <begin position="33"/>
        <end position="53"/>
    </location>
</feature>
<comment type="subcellular location">
    <subcellularLocation>
        <location evidence="1">Cell membrane</location>
        <topology evidence="1">Multi-pass membrane protein</topology>
    </subcellularLocation>
</comment>
<dbReference type="AlphaFoldDB" id="A0A317KV30"/>
<dbReference type="InterPro" id="IPR023090">
    <property type="entry name" value="UPF0702_alpha/beta_dom_sf"/>
</dbReference>
<keyword evidence="4 7" id="KW-0812">Transmembrane</keyword>
<dbReference type="OrthoDB" id="9778331at2"/>
<dbReference type="InterPro" id="IPR007353">
    <property type="entry name" value="DUF421"/>
</dbReference>
<comment type="similarity">
    <text evidence="2">Belongs to the UPF0702 family.</text>
</comment>
<feature type="domain" description="YetF-like N-terminal transmembrane" evidence="9">
    <location>
        <begin position="6"/>
        <end position="79"/>
    </location>
</feature>
<sequence length="286" mass="32370">MPEWLVIVVRVILFLVALFLLTRLLGKKQLSELSFFEYVSGITIGSITAEVIINTDNKVWHGIIGICVLSLLIYLVEFISVHSKKFRDFVEGSGTVIIKDGKILEENLKKEKYTTDELLQLLRGKDIFDLSEVEYAVLEAKGSLSVLPKKDFRPVTRKDIGLDSVNEKETQSVIMDGEILDEALTAIGKNRRWLQTELAKKNVMLENVFLGQVNSYGALTVDLFDDKIQVPEDQERPLILAHLKKCQADLELFALATDSKKAKSLYINNVKKLENSIQKLTPFLKN</sequence>
<evidence type="ECO:0008006" key="12">
    <source>
        <dbReference type="Google" id="ProtNLM"/>
    </source>
</evidence>
<gene>
    <name evidence="10" type="ORF">DLJ74_16790</name>
</gene>
<organism evidence="10 11">
    <name type="scientific">Gracilibacillus dipsosauri</name>
    <dbReference type="NCBI Taxonomy" id="178340"/>
    <lineage>
        <taxon>Bacteria</taxon>
        <taxon>Bacillati</taxon>
        <taxon>Bacillota</taxon>
        <taxon>Bacilli</taxon>
        <taxon>Bacillales</taxon>
        <taxon>Bacillaceae</taxon>
        <taxon>Gracilibacillus</taxon>
    </lineage>
</organism>
<comment type="caution">
    <text evidence="10">The sequence shown here is derived from an EMBL/GenBank/DDBJ whole genome shotgun (WGS) entry which is preliminary data.</text>
</comment>
<evidence type="ECO:0000256" key="6">
    <source>
        <dbReference type="ARBA" id="ARBA00023136"/>
    </source>
</evidence>
<protein>
    <recommendedName>
        <fullName evidence="12">DUF421 domain-containing protein</fullName>
    </recommendedName>
</protein>
<name>A0A317KV30_9BACI</name>
<dbReference type="EMBL" id="QGTD01000018">
    <property type="protein sequence ID" value="PWU67226.1"/>
    <property type="molecule type" value="Genomic_DNA"/>
</dbReference>
<feature type="transmembrane region" description="Helical" evidence="7">
    <location>
        <begin position="6"/>
        <end position="26"/>
    </location>
</feature>
<dbReference type="GO" id="GO:0005886">
    <property type="term" value="C:plasma membrane"/>
    <property type="evidence" value="ECO:0007669"/>
    <property type="project" value="UniProtKB-SubCell"/>
</dbReference>
<dbReference type="Pfam" id="PF04239">
    <property type="entry name" value="DUF421"/>
    <property type="match status" value="1"/>
</dbReference>
<reference evidence="10 11" key="1">
    <citation type="submission" date="2018-05" db="EMBL/GenBank/DDBJ databases">
        <title>Genomic analysis of Gracilibacillus dipsosauri DD1 reveals novel features of a salt-tolerant amylase.</title>
        <authorList>
            <person name="Deutch C.E."/>
            <person name="Yang S."/>
        </authorList>
    </citation>
    <scope>NUCLEOTIDE SEQUENCE [LARGE SCALE GENOMIC DNA]</scope>
    <source>
        <strain evidence="10 11">DD1</strain>
    </source>
</reference>
<evidence type="ECO:0000313" key="10">
    <source>
        <dbReference type="EMBL" id="PWU67226.1"/>
    </source>
</evidence>
<keyword evidence="3" id="KW-1003">Cell membrane</keyword>
<accession>A0A317KV30</accession>
<evidence type="ECO:0000256" key="7">
    <source>
        <dbReference type="SAM" id="Phobius"/>
    </source>
</evidence>
<evidence type="ECO:0000256" key="1">
    <source>
        <dbReference type="ARBA" id="ARBA00004651"/>
    </source>
</evidence>
<evidence type="ECO:0000256" key="3">
    <source>
        <dbReference type="ARBA" id="ARBA00022475"/>
    </source>
</evidence>
<dbReference type="Gene3D" id="3.30.240.20">
    <property type="entry name" value="bsu07140 like domains"/>
    <property type="match status" value="2"/>
</dbReference>
<evidence type="ECO:0000256" key="4">
    <source>
        <dbReference type="ARBA" id="ARBA00022692"/>
    </source>
</evidence>
<evidence type="ECO:0000313" key="11">
    <source>
        <dbReference type="Proteomes" id="UP000245624"/>
    </source>
</evidence>
<keyword evidence="5 7" id="KW-1133">Transmembrane helix</keyword>
<evidence type="ECO:0000259" key="8">
    <source>
        <dbReference type="Pfam" id="PF04239"/>
    </source>
</evidence>
<evidence type="ECO:0000256" key="5">
    <source>
        <dbReference type="ARBA" id="ARBA00022989"/>
    </source>
</evidence>
<feature type="transmembrane region" description="Helical" evidence="7">
    <location>
        <begin position="59"/>
        <end position="79"/>
    </location>
</feature>
<evidence type="ECO:0000256" key="2">
    <source>
        <dbReference type="ARBA" id="ARBA00006448"/>
    </source>
</evidence>
<dbReference type="PANTHER" id="PTHR34582">
    <property type="entry name" value="UPF0702 TRANSMEMBRANE PROTEIN YCAP"/>
    <property type="match status" value="1"/>
</dbReference>
<dbReference type="InterPro" id="IPR048454">
    <property type="entry name" value="YetF_N"/>
</dbReference>
<dbReference type="RefSeq" id="WP_109985318.1">
    <property type="nucleotide sequence ID" value="NZ_QGTD01000018.1"/>
</dbReference>
<dbReference type="Pfam" id="PF20730">
    <property type="entry name" value="YetF_N"/>
    <property type="match status" value="1"/>
</dbReference>
<feature type="domain" description="YetF C-terminal" evidence="8">
    <location>
        <begin position="82"/>
        <end position="214"/>
    </location>
</feature>
<dbReference type="Pfam" id="PF07870">
    <property type="entry name" value="DUF1657"/>
    <property type="match status" value="1"/>
</dbReference>
<proteinExistence type="inferred from homology"/>
<keyword evidence="6 7" id="KW-0472">Membrane</keyword>
<dbReference type="Proteomes" id="UP000245624">
    <property type="component" value="Unassembled WGS sequence"/>
</dbReference>
<dbReference type="PANTHER" id="PTHR34582:SF7">
    <property type="entry name" value="UPF0702 TRANSMEMBRANE PROTEIN YDFS"/>
    <property type="match status" value="1"/>
</dbReference>
<evidence type="ECO:0000259" key="9">
    <source>
        <dbReference type="Pfam" id="PF20730"/>
    </source>
</evidence>